<evidence type="ECO:0000259" key="2">
    <source>
        <dbReference type="SMART" id="SM00343"/>
    </source>
</evidence>
<dbReference type="SUPFAM" id="SSF57756">
    <property type="entry name" value="Retrovirus zinc finger-like domains"/>
    <property type="match status" value="1"/>
</dbReference>
<dbReference type="Gene3D" id="4.10.60.10">
    <property type="entry name" value="Zinc finger, CCHC-type"/>
    <property type="match status" value="1"/>
</dbReference>
<comment type="caution">
    <text evidence="3">The sequence shown here is derived from an EMBL/GenBank/DDBJ whole genome shotgun (WGS) entry which is preliminary data.</text>
</comment>
<dbReference type="OrthoDB" id="3863715at2759"/>
<evidence type="ECO:0000313" key="3">
    <source>
        <dbReference type="EMBL" id="KAF3341859.1"/>
    </source>
</evidence>
<dbReference type="SMART" id="SM00343">
    <property type="entry name" value="ZnF_C2HC"/>
    <property type="match status" value="2"/>
</dbReference>
<evidence type="ECO:0000256" key="1">
    <source>
        <dbReference type="SAM" id="MobiDB-lite"/>
    </source>
</evidence>
<accession>A0A833RIK2</accession>
<dbReference type="GO" id="GO:0008270">
    <property type="term" value="F:zinc ion binding"/>
    <property type="evidence" value="ECO:0007669"/>
    <property type="project" value="InterPro"/>
</dbReference>
<keyword evidence="4" id="KW-1185">Reference proteome</keyword>
<feature type="region of interest" description="Disordered" evidence="1">
    <location>
        <begin position="566"/>
        <end position="589"/>
    </location>
</feature>
<feature type="domain" description="CCHC-type" evidence="2">
    <location>
        <begin position="88"/>
        <end position="104"/>
    </location>
</feature>
<dbReference type="InterPro" id="IPR036875">
    <property type="entry name" value="Znf_CCHC_sf"/>
</dbReference>
<name>A0A833RIK2_9POAL</name>
<feature type="region of interest" description="Disordered" evidence="1">
    <location>
        <begin position="1"/>
        <end position="58"/>
    </location>
</feature>
<protein>
    <recommendedName>
        <fullName evidence="2">CCHC-type domain-containing protein</fullName>
    </recommendedName>
</protein>
<dbReference type="InterPro" id="IPR001878">
    <property type="entry name" value="Znf_CCHC"/>
</dbReference>
<feature type="compositionally biased region" description="Basic residues" evidence="1">
    <location>
        <begin position="369"/>
        <end position="380"/>
    </location>
</feature>
<reference evidence="3" key="1">
    <citation type="submission" date="2020-01" db="EMBL/GenBank/DDBJ databases">
        <title>Genome sequence of Kobresia littledalei, the first chromosome-level genome in the family Cyperaceae.</title>
        <authorList>
            <person name="Qu G."/>
        </authorList>
    </citation>
    <scope>NUCLEOTIDE SEQUENCE</scope>
    <source>
        <strain evidence="3">C.B.Clarke</strain>
        <tissue evidence="3">Leaf</tissue>
    </source>
</reference>
<dbReference type="AlphaFoldDB" id="A0A833RIK2"/>
<sequence length="642" mass="73534">MATEGDPKGDTEPPARYTHGNRRHPDKDEEEGWQTVTRRKRRLQQPQRRIPPTHTGVKQRRYTTFNRNKCFRCLSQYHQVAQCREPIRCHKCLKLGHYSYRCTIKPQPTPHKTKPISQPKHSKPKTYAQAVNPNMAFHDDHLEPFWDERPEEDNVFLPSLQPLRPAVQFLERAAWVEQQIGVPSPAFIEAVRRTLARVHGGPLSTYRCETTGRNKCLLIFHSEQLKDAAVQEGPYVIPALGAQFYLRAWLPTDGMHHRPSRYESWIRLIGVPLHMWHTEGIHRLATRLGTVRTIMPYGLPARQLQHITVQLATGHPRTIPKFLRAKMGEYEKIIQVKLLAWRLDQPTDFPPPPDMTQGRQQIPRQPLQPHHHAQPPRHHPPPSPNIHPYSGESSAESNDHPWAASRPVATQVNLAHRKPKGIWVPKPKGIPVTNSLALATTANVIKRKLTTGNPMAFKLLSREERRIEEQIARLVQIMKLPGEQAHISTPTTIILPEKKREQSKATPKTTTMLGSIVTVYTGSAVAAKISLTYLTPGIKWLMSHSTLSNITVSLGTNVKMQVQKVRRSSESFNEEPMDGTGNPAQWPNSWLSKAPERQQEEQFRKTNDTITFVYQLMQRKESLTQAITLVYLTILYLFRHDL</sequence>
<gene>
    <name evidence="3" type="ORF">FCM35_KLT00497</name>
</gene>
<feature type="domain" description="CCHC-type" evidence="2">
    <location>
        <begin position="69"/>
        <end position="85"/>
    </location>
</feature>
<dbReference type="GO" id="GO:0003676">
    <property type="term" value="F:nucleic acid binding"/>
    <property type="evidence" value="ECO:0007669"/>
    <property type="project" value="InterPro"/>
</dbReference>
<proteinExistence type="predicted"/>
<dbReference type="Proteomes" id="UP000623129">
    <property type="component" value="Unassembled WGS sequence"/>
</dbReference>
<feature type="compositionally biased region" description="Basic and acidic residues" evidence="1">
    <location>
        <begin position="1"/>
        <end position="13"/>
    </location>
</feature>
<evidence type="ECO:0000313" key="4">
    <source>
        <dbReference type="Proteomes" id="UP000623129"/>
    </source>
</evidence>
<organism evidence="3 4">
    <name type="scientific">Carex littledalei</name>
    <dbReference type="NCBI Taxonomy" id="544730"/>
    <lineage>
        <taxon>Eukaryota</taxon>
        <taxon>Viridiplantae</taxon>
        <taxon>Streptophyta</taxon>
        <taxon>Embryophyta</taxon>
        <taxon>Tracheophyta</taxon>
        <taxon>Spermatophyta</taxon>
        <taxon>Magnoliopsida</taxon>
        <taxon>Liliopsida</taxon>
        <taxon>Poales</taxon>
        <taxon>Cyperaceae</taxon>
        <taxon>Cyperoideae</taxon>
        <taxon>Cariceae</taxon>
        <taxon>Carex</taxon>
        <taxon>Carex subgen. Euthyceras</taxon>
    </lineage>
</organism>
<dbReference type="EMBL" id="SWLB01000001">
    <property type="protein sequence ID" value="KAF3341859.1"/>
    <property type="molecule type" value="Genomic_DNA"/>
</dbReference>
<feature type="region of interest" description="Disordered" evidence="1">
    <location>
        <begin position="345"/>
        <end position="401"/>
    </location>
</feature>